<name>A0A3P1SDM2_9ACTO</name>
<dbReference type="RefSeq" id="WP_124870617.1">
    <property type="nucleotide sequence ID" value="NZ_RQZF01000006.1"/>
</dbReference>
<gene>
    <name evidence="2" type="ORF">EII11_06910</name>
</gene>
<keyword evidence="1" id="KW-0472">Membrane</keyword>
<reference evidence="2 3" key="1">
    <citation type="submission" date="2018-11" db="EMBL/GenBank/DDBJ databases">
        <title>Genomes From Bacteria Associated with the Canine Oral Cavity: a Test Case for Automated Genome-Based Taxonomic Assignment.</title>
        <authorList>
            <person name="Coil D.A."/>
            <person name="Jospin G."/>
            <person name="Darling A.E."/>
            <person name="Wallis C."/>
            <person name="Davis I.J."/>
            <person name="Harris S."/>
            <person name="Eisen J.A."/>
            <person name="Holcombe L.J."/>
            <person name="O'Flynn C."/>
        </authorList>
    </citation>
    <scope>NUCLEOTIDE SEQUENCE [LARGE SCALE GENOMIC DNA]</scope>
    <source>
        <strain evidence="2 3">OH770</strain>
    </source>
</reference>
<proteinExistence type="predicted"/>
<feature type="transmembrane region" description="Helical" evidence="1">
    <location>
        <begin position="97"/>
        <end position="118"/>
    </location>
</feature>
<comment type="caution">
    <text evidence="2">The sequence shown here is derived from an EMBL/GenBank/DDBJ whole genome shotgun (WGS) entry which is preliminary data.</text>
</comment>
<feature type="transmembrane region" description="Helical" evidence="1">
    <location>
        <begin position="20"/>
        <end position="45"/>
    </location>
</feature>
<evidence type="ECO:0000313" key="3">
    <source>
        <dbReference type="Proteomes" id="UP000280444"/>
    </source>
</evidence>
<keyword evidence="3" id="KW-1185">Reference proteome</keyword>
<dbReference type="EMBL" id="RQZF01000006">
    <property type="protein sequence ID" value="RRC95124.1"/>
    <property type="molecule type" value="Genomic_DNA"/>
</dbReference>
<dbReference type="Proteomes" id="UP000280444">
    <property type="component" value="Unassembled WGS sequence"/>
</dbReference>
<protein>
    <recommendedName>
        <fullName evidence="4">Transmembrane protein</fullName>
    </recommendedName>
</protein>
<evidence type="ECO:0008006" key="4">
    <source>
        <dbReference type="Google" id="ProtNLM"/>
    </source>
</evidence>
<organism evidence="2 3">
    <name type="scientific">Schaalia canis</name>
    <dbReference type="NCBI Taxonomy" id="100469"/>
    <lineage>
        <taxon>Bacteria</taxon>
        <taxon>Bacillati</taxon>
        <taxon>Actinomycetota</taxon>
        <taxon>Actinomycetes</taxon>
        <taxon>Actinomycetales</taxon>
        <taxon>Actinomycetaceae</taxon>
        <taxon>Schaalia</taxon>
    </lineage>
</organism>
<dbReference type="AlphaFoldDB" id="A0A3P1SDM2"/>
<evidence type="ECO:0000313" key="2">
    <source>
        <dbReference type="EMBL" id="RRC95124.1"/>
    </source>
</evidence>
<keyword evidence="1" id="KW-1133">Transmembrane helix</keyword>
<sequence>MHSESSSIQRIHLAVWPLAVVVLGFILPFGWVFAILALLAAAWLLATSATITGSVKAAVAVLWLLGVSFLGYAQSAFMALGEAADTSAAEPAWTSGFLYAAVGAPLAFLAAALLLLLARPVRATSEAATVA</sequence>
<accession>A0A3P1SDM2</accession>
<keyword evidence="1" id="KW-0812">Transmembrane</keyword>
<evidence type="ECO:0000256" key="1">
    <source>
        <dbReference type="SAM" id="Phobius"/>
    </source>
</evidence>
<feature type="transmembrane region" description="Helical" evidence="1">
    <location>
        <begin position="57"/>
        <end position="77"/>
    </location>
</feature>